<accession>G2YZA2</accession>
<evidence type="ECO:0000313" key="2">
    <source>
        <dbReference type="Proteomes" id="UP000008177"/>
    </source>
</evidence>
<dbReference type="AlphaFoldDB" id="G2YZA2"/>
<dbReference type="EMBL" id="FQ790362">
    <property type="protein sequence ID" value="CCD56950.1"/>
    <property type="molecule type" value="Genomic_DNA"/>
</dbReference>
<dbReference type="Proteomes" id="UP000008177">
    <property type="component" value="Unplaced contigs"/>
</dbReference>
<name>G2YZA2_BOTF4</name>
<sequence length="66" mass="7473">MSAIIHLLTYSQIYKYPTTQLSYSIPQSYLPHSILPLPSQSIPIPIPPRDLLPTLYSPQSTNISIY</sequence>
<reference evidence="2" key="1">
    <citation type="journal article" date="2011" name="PLoS Genet.">
        <title>Genomic analysis of the necrotrophic fungal pathogens Sclerotinia sclerotiorum and Botrytis cinerea.</title>
        <authorList>
            <person name="Amselem J."/>
            <person name="Cuomo C.A."/>
            <person name="van Kan J.A."/>
            <person name="Viaud M."/>
            <person name="Benito E.P."/>
            <person name="Couloux A."/>
            <person name="Coutinho P.M."/>
            <person name="de Vries R.P."/>
            <person name="Dyer P.S."/>
            <person name="Fillinger S."/>
            <person name="Fournier E."/>
            <person name="Gout L."/>
            <person name="Hahn M."/>
            <person name="Kohn L."/>
            <person name="Lapalu N."/>
            <person name="Plummer K.M."/>
            <person name="Pradier J.M."/>
            <person name="Quevillon E."/>
            <person name="Sharon A."/>
            <person name="Simon A."/>
            <person name="ten Have A."/>
            <person name="Tudzynski B."/>
            <person name="Tudzynski P."/>
            <person name="Wincker P."/>
            <person name="Andrew M."/>
            <person name="Anthouard V."/>
            <person name="Beever R.E."/>
            <person name="Beffa R."/>
            <person name="Benoit I."/>
            <person name="Bouzid O."/>
            <person name="Brault B."/>
            <person name="Chen Z."/>
            <person name="Choquer M."/>
            <person name="Collemare J."/>
            <person name="Cotton P."/>
            <person name="Danchin E.G."/>
            <person name="Da Silva C."/>
            <person name="Gautier A."/>
            <person name="Giraud C."/>
            <person name="Giraud T."/>
            <person name="Gonzalez C."/>
            <person name="Grossetete S."/>
            <person name="Guldener U."/>
            <person name="Henrissat B."/>
            <person name="Howlett B.J."/>
            <person name="Kodira C."/>
            <person name="Kretschmer M."/>
            <person name="Lappartient A."/>
            <person name="Leroch M."/>
            <person name="Levis C."/>
            <person name="Mauceli E."/>
            <person name="Neuveglise C."/>
            <person name="Oeser B."/>
            <person name="Pearson M."/>
            <person name="Poulain J."/>
            <person name="Poussereau N."/>
            <person name="Quesneville H."/>
            <person name="Rascle C."/>
            <person name="Schumacher J."/>
            <person name="Segurens B."/>
            <person name="Sexton A."/>
            <person name="Silva E."/>
            <person name="Sirven C."/>
            <person name="Soanes D.M."/>
            <person name="Talbot N.J."/>
            <person name="Templeton M."/>
            <person name="Yandava C."/>
            <person name="Yarden O."/>
            <person name="Zeng Q."/>
            <person name="Rollins J.A."/>
            <person name="Lebrun M.H."/>
            <person name="Dickman M."/>
        </authorList>
    </citation>
    <scope>NUCLEOTIDE SEQUENCE [LARGE SCALE GENOMIC DNA]</scope>
    <source>
        <strain evidence="2">T4</strain>
    </source>
</reference>
<gene>
    <name evidence="1" type="ORF">BofuT4_uP142120.1</name>
</gene>
<proteinExistence type="predicted"/>
<dbReference type="InParanoid" id="G2YZA2"/>
<protein>
    <submittedName>
        <fullName evidence="1">Uncharacterized protein</fullName>
    </submittedName>
</protein>
<organism evidence="1 2">
    <name type="scientific">Botryotinia fuckeliana (strain T4)</name>
    <name type="common">Noble rot fungus</name>
    <name type="synonym">Botrytis cinerea</name>
    <dbReference type="NCBI Taxonomy" id="999810"/>
    <lineage>
        <taxon>Eukaryota</taxon>
        <taxon>Fungi</taxon>
        <taxon>Dikarya</taxon>
        <taxon>Ascomycota</taxon>
        <taxon>Pezizomycotina</taxon>
        <taxon>Leotiomycetes</taxon>
        <taxon>Helotiales</taxon>
        <taxon>Sclerotiniaceae</taxon>
        <taxon>Botrytis</taxon>
    </lineage>
</organism>
<evidence type="ECO:0000313" key="1">
    <source>
        <dbReference type="EMBL" id="CCD56950.1"/>
    </source>
</evidence>
<dbReference type="HOGENOM" id="CLU_2830949_0_0_1"/>